<evidence type="ECO:0000256" key="2">
    <source>
        <dbReference type="ARBA" id="ARBA00022833"/>
    </source>
</evidence>
<dbReference type="GO" id="GO:0032154">
    <property type="term" value="C:cleavage furrow"/>
    <property type="evidence" value="ECO:0007669"/>
    <property type="project" value="TreeGrafter"/>
</dbReference>
<organism evidence="5 6">
    <name type="scientific">Panagrellus redivivus</name>
    <name type="common">Microworm</name>
    <dbReference type="NCBI Taxonomy" id="6233"/>
    <lineage>
        <taxon>Eukaryota</taxon>
        <taxon>Metazoa</taxon>
        <taxon>Ecdysozoa</taxon>
        <taxon>Nematoda</taxon>
        <taxon>Chromadorea</taxon>
        <taxon>Rhabditida</taxon>
        <taxon>Tylenchina</taxon>
        <taxon>Panagrolaimomorpha</taxon>
        <taxon>Panagrolaimoidea</taxon>
        <taxon>Panagrolaimidae</taxon>
        <taxon>Panagrellus</taxon>
    </lineage>
</organism>
<dbReference type="Gene3D" id="3.30.60.20">
    <property type="match status" value="1"/>
</dbReference>
<dbReference type="SUPFAM" id="SSF57889">
    <property type="entry name" value="Cysteine-rich domain"/>
    <property type="match status" value="1"/>
</dbReference>
<dbReference type="WBParaSite" id="Pan_g7262.t1">
    <property type="protein sequence ID" value="Pan_g7262.t1"/>
    <property type="gene ID" value="Pan_g7262"/>
</dbReference>
<dbReference type="PROSITE" id="PS50238">
    <property type="entry name" value="RHOGAP"/>
    <property type="match status" value="1"/>
</dbReference>
<dbReference type="GO" id="GO:0051256">
    <property type="term" value="P:mitotic spindle midzone assembly"/>
    <property type="evidence" value="ECO:0007669"/>
    <property type="project" value="TreeGrafter"/>
</dbReference>
<dbReference type="GO" id="GO:0000281">
    <property type="term" value="P:mitotic cytokinesis"/>
    <property type="evidence" value="ECO:0007669"/>
    <property type="project" value="TreeGrafter"/>
</dbReference>
<dbReference type="GO" id="GO:0051233">
    <property type="term" value="C:spindle midzone"/>
    <property type="evidence" value="ECO:0007669"/>
    <property type="project" value="TreeGrafter"/>
</dbReference>
<dbReference type="PROSITE" id="PS50081">
    <property type="entry name" value="ZF_DAG_PE_2"/>
    <property type="match status" value="1"/>
</dbReference>
<dbReference type="PANTHER" id="PTHR46199">
    <property type="entry name" value="RAC GTPASE-ACTIVATING PROTEIN 1"/>
    <property type="match status" value="1"/>
</dbReference>
<dbReference type="Pfam" id="PF00620">
    <property type="entry name" value="RhoGAP"/>
    <property type="match status" value="1"/>
</dbReference>
<dbReference type="GO" id="GO:0005634">
    <property type="term" value="C:nucleus"/>
    <property type="evidence" value="ECO:0007669"/>
    <property type="project" value="TreeGrafter"/>
</dbReference>
<sequence length="640" mass="71663">MAPKPKNVKTCSSPSIKTASRHLDNWSHYHSLSATNNNGTLMLLDSMKELVRKWQESHSENSTLRQQIRRMESQRGVLSSENSEIKNRLLHCQNELAALVNTTSNQKKELAEWRKKFELVRAALKDDAMAAEELGKIFGNDGGNRLLAEMNQSNTPSRNNNYKNPQLRYLEPILDDDKESSGSETHSDIDYDKTAESLDDMYEHVSFRRVSKRRSSSVAPDVKFSTQGLTDLIEPCEKKPRNELITHTTVKVDMTGQTKPSATVRISGKVRRSNSESDIRARMRPTVPRGGAIASSSTDLRNHKPSWNNGKMIAECTHRVKESHPLTASCYVCGKYFVGSKALSCLVCQIDFHKGCHHLTPMPCIPKVNAPKTGSKTRAELKQYCPQIHPMVPPILIRCVMALEKKHLEYKGLYRIPGVASDVEKLYSELLANNPDSLIVADPEVITSCIKKFLECLRDKLLPATSYQDFVNKTQEDLSDCVLELPAPNRDTLAFFMRHLQRVSTHSSSNKMPAENIARALGSSIVGYAYTVNPTVSRNQIEIVKELLKLPAEFWDRIIICNMSAILAEEARTPGSQSQYLTMTPSRAVPNRVFGTPRNAMDTPKSILGRHENVGAADSSPLIQPISIPGRRKVQLSNLC</sequence>
<name>A0A7E4W7A5_PANRE</name>
<dbReference type="InterPro" id="IPR008936">
    <property type="entry name" value="Rho_GTPase_activation_prot"/>
</dbReference>
<dbReference type="InterPro" id="IPR002219">
    <property type="entry name" value="PKC_DAG/PE"/>
</dbReference>
<dbReference type="PANTHER" id="PTHR46199:SF3">
    <property type="entry name" value="RAC GTPASE-ACTIVATING PROTEIN 1"/>
    <property type="match status" value="1"/>
</dbReference>
<reference evidence="5" key="1">
    <citation type="journal article" date="2013" name="Genetics">
        <title>The draft genome and transcriptome of Panagrellus redivivus are shaped by the harsh demands of a free-living lifestyle.</title>
        <authorList>
            <person name="Srinivasan J."/>
            <person name="Dillman A.R."/>
            <person name="Macchietto M.G."/>
            <person name="Heikkinen L."/>
            <person name="Lakso M."/>
            <person name="Fracchia K.M."/>
            <person name="Antoshechkin I."/>
            <person name="Mortazavi A."/>
            <person name="Wong G."/>
            <person name="Sternberg P.W."/>
        </authorList>
    </citation>
    <scope>NUCLEOTIDE SEQUENCE [LARGE SCALE GENOMIC DNA]</scope>
    <source>
        <strain evidence="5">MT8872</strain>
    </source>
</reference>
<dbReference type="AlphaFoldDB" id="A0A7E4W7A5"/>
<dbReference type="CDD" id="cd00029">
    <property type="entry name" value="C1"/>
    <property type="match status" value="1"/>
</dbReference>
<dbReference type="GO" id="GO:0030496">
    <property type="term" value="C:midbody"/>
    <property type="evidence" value="ECO:0007669"/>
    <property type="project" value="TreeGrafter"/>
</dbReference>
<accession>A0A7E4W7A5</accession>
<reference evidence="6" key="2">
    <citation type="submission" date="2020-10" db="UniProtKB">
        <authorList>
            <consortium name="WormBaseParasite"/>
        </authorList>
    </citation>
    <scope>IDENTIFICATION</scope>
</reference>
<dbReference type="Proteomes" id="UP000492821">
    <property type="component" value="Unassembled WGS sequence"/>
</dbReference>
<dbReference type="SMART" id="SM00109">
    <property type="entry name" value="C1"/>
    <property type="match status" value="1"/>
</dbReference>
<dbReference type="GO" id="GO:0007266">
    <property type="term" value="P:Rho protein signal transduction"/>
    <property type="evidence" value="ECO:0007669"/>
    <property type="project" value="TreeGrafter"/>
</dbReference>
<feature type="domain" description="Rho-GAP" evidence="4">
    <location>
        <begin position="379"/>
        <end position="555"/>
    </location>
</feature>
<dbReference type="Gene3D" id="1.10.555.10">
    <property type="entry name" value="Rho GTPase activation protein"/>
    <property type="match status" value="1"/>
</dbReference>
<proteinExistence type="predicted"/>
<protein>
    <submittedName>
        <fullName evidence="6">Rho-GAP domain-containing protein</fullName>
    </submittedName>
</protein>
<dbReference type="InterPro" id="IPR000198">
    <property type="entry name" value="RhoGAP_dom"/>
</dbReference>
<dbReference type="SMART" id="SM00324">
    <property type="entry name" value="RhoGAP"/>
    <property type="match status" value="1"/>
</dbReference>
<evidence type="ECO:0000259" key="4">
    <source>
        <dbReference type="PROSITE" id="PS50238"/>
    </source>
</evidence>
<keyword evidence="2" id="KW-0862">Zinc</keyword>
<dbReference type="GO" id="GO:0005096">
    <property type="term" value="F:GTPase activator activity"/>
    <property type="evidence" value="ECO:0007669"/>
    <property type="project" value="TreeGrafter"/>
</dbReference>
<dbReference type="GO" id="GO:0046872">
    <property type="term" value="F:metal ion binding"/>
    <property type="evidence" value="ECO:0007669"/>
    <property type="project" value="UniProtKB-KW"/>
</dbReference>
<dbReference type="GO" id="GO:0097149">
    <property type="term" value="C:centralspindlin complex"/>
    <property type="evidence" value="ECO:0007669"/>
    <property type="project" value="TreeGrafter"/>
</dbReference>
<dbReference type="SUPFAM" id="SSF48350">
    <property type="entry name" value="GTPase activation domain, GAP"/>
    <property type="match status" value="1"/>
</dbReference>
<keyword evidence="1" id="KW-0479">Metal-binding</keyword>
<keyword evidence="5" id="KW-1185">Reference proteome</keyword>
<dbReference type="InterPro" id="IPR046349">
    <property type="entry name" value="C1-like_sf"/>
</dbReference>
<evidence type="ECO:0000259" key="3">
    <source>
        <dbReference type="PROSITE" id="PS50081"/>
    </source>
</evidence>
<dbReference type="PROSITE" id="PS00479">
    <property type="entry name" value="ZF_DAG_PE_1"/>
    <property type="match status" value="1"/>
</dbReference>
<evidence type="ECO:0000313" key="5">
    <source>
        <dbReference type="Proteomes" id="UP000492821"/>
    </source>
</evidence>
<evidence type="ECO:0000313" key="6">
    <source>
        <dbReference type="WBParaSite" id="Pan_g7262.t1"/>
    </source>
</evidence>
<feature type="domain" description="Phorbol-ester/DAG-type" evidence="3">
    <location>
        <begin position="317"/>
        <end position="364"/>
    </location>
</feature>
<evidence type="ECO:0000256" key="1">
    <source>
        <dbReference type="ARBA" id="ARBA00022723"/>
    </source>
</evidence>